<gene>
    <name evidence="1" type="ORF">NITUZ_140084</name>
</gene>
<name>V6AQZ4_9ARCH</name>
<organism evidence="1 2">
    <name type="scientific">Candidatus Nitrosotenuis uzonensis</name>
    <dbReference type="NCBI Taxonomy" id="1407055"/>
    <lineage>
        <taxon>Archaea</taxon>
        <taxon>Nitrososphaerota</taxon>
        <taxon>Candidatus Nitrosotenuis</taxon>
    </lineage>
</organism>
<evidence type="ECO:0000313" key="1">
    <source>
        <dbReference type="EMBL" id="CDI05009.1"/>
    </source>
</evidence>
<dbReference type="AlphaFoldDB" id="V6AQZ4"/>
<keyword evidence="2" id="KW-1185">Reference proteome</keyword>
<dbReference type="EMBL" id="CBTY010000006">
    <property type="protein sequence ID" value="CDI05009.1"/>
    <property type="molecule type" value="Genomic_DNA"/>
</dbReference>
<dbReference type="Proteomes" id="UP000018159">
    <property type="component" value="Unassembled WGS sequence"/>
</dbReference>
<dbReference type="STRING" id="1407055.NITUZ_140084"/>
<evidence type="ECO:0000313" key="2">
    <source>
        <dbReference type="Proteomes" id="UP000018159"/>
    </source>
</evidence>
<protein>
    <recommendedName>
        <fullName evidence="3">ArnR1-like winged helix-turn-helix domain-containing protein</fullName>
    </recommendedName>
</protein>
<accession>V6AQZ4</accession>
<sequence>MEMKVERKKKLKRIDWDIAERIILVLYDKGEQRRTPLATKCNLNYANCLLYIQWMMYLDLVRWKTVGMMRIWSASLRMG</sequence>
<reference evidence="1 2" key="1">
    <citation type="journal article" date="2013" name="PLoS ONE">
        <title>Enrichment and Genome Sequence of the Group I.1a Ammonia-Oxidizing Archaeon ?Ca. Nitrosotenuis uzonensis? Representing a Clade Globally.</title>
        <authorList>
            <person name="Lebedeva E.V."/>
            <person name="Hatzenpichler R."/>
            <person name="Pelletier E."/>
            <person name="Schuster N."/>
            <person name="Hauzmayer S."/>
            <person name="Bulaev A."/>
            <person name="Grigor'eva N.V."/>
            <person name="Galushko A."/>
            <person name="Schmid M."/>
            <person name="Palatinszky M."/>
            <person name="Le Paslier D."/>
            <person name="Daims H."/>
            <person name="Wagner M."/>
        </authorList>
    </citation>
    <scope>NUCLEOTIDE SEQUENCE [LARGE SCALE GENOMIC DNA]</scope>
    <source>
        <strain evidence="1 2">N4</strain>
    </source>
</reference>
<comment type="caution">
    <text evidence="1">The sequence shown here is derived from an EMBL/GenBank/DDBJ whole genome shotgun (WGS) entry which is preliminary data.</text>
</comment>
<evidence type="ECO:0008006" key="3">
    <source>
        <dbReference type="Google" id="ProtNLM"/>
    </source>
</evidence>
<proteinExistence type="predicted"/>